<evidence type="ECO:0000259" key="3">
    <source>
        <dbReference type="PROSITE" id="PS51371"/>
    </source>
</evidence>
<feature type="domain" description="CBS" evidence="3">
    <location>
        <begin position="7"/>
        <end position="67"/>
    </location>
</feature>
<dbReference type="Proteomes" id="UP000198601">
    <property type="component" value="Unassembled WGS sequence"/>
</dbReference>
<dbReference type="STRING" id="624147.SAMN04487970_1001311"/>
<sequence>MQISDFLFPKDNVVYINSSATMQEALDKLEQSQYTAIPVIDGEGKYIGTLSEGDLFWKMKSAPGLSFQNLDTIKVHEIKRRIHNECVSIKAHLEDMLHLATDQNFVPVVDDNRIFIGMIRRKDIIEYYTSNITD</sequence>
<evidence type="ECO:0000256" key="2">
    <source>
        <dbReference type="PROSITE-ProRule" id="PRU00703"/>
    </source>
</evidence>
<organism evidence="4 5">
    <name type="scientific">Paenibacillus tianmuensis</name>
    <dbReference type="NCBI Taxonomy" id="624147"/>
    <lineage>
        <taxon>Bacteria</taxon>
        <taxon>Bacillati</taxon>
        <taxon>Bacillota</taxon>
        <taxon>Bacilli</taxon>
        <taxon>Bacillales</taxon>
        <taxon>Paenibacillaceae</taxon>
        <taxon>Paenibacillus</taxon>
    </lineage>
</organism>
<reference evidence="5" key="1">
    <citation type="submission" date="2016-10" db="EMBL/GenBank/DDBJ databases">
        <authorList>
            <person name="Varghese N."/>
            <person name="Submissions S."/>
        </authorList>
    </citation>
    <scope>NUCLEOTIDE SEQUENCE [LARGE SCALE GENOMIC DNA]</scope>
    <source>
        <strain evidence="5">CGMCC 1.8946</strain>
    </source>
</reference>
<dbReference type="AlphaFoldDB" id="A0A1G4P9S4"/>
<dbReference type="CDD" id="cd09834">
    <property type="entry name" value="CBS_pair_bac"/>
    <property type="match status" value="1"/>
</dbReference>
<dbReference type="RefSeq" id="WP_090666063.1">
    <property type="nucleotide sequence ID" value="NZ_FMTT01000001.1"/>
</dbReference>
<dbReference type="PANTHER" id="PTHR43080:SF26">
    <property type="entry name" value="REGULATORY PROTEIN"/>
    <property type="match status" value="1"/>
</dbReference>
<dbReference type="Gene3D" id="3.10.580.10">
    <property type="entry name" value="CBS-domain"/>
    <property type="match status" value="1"/>
</dbReference>
<proteinExistence type="predicted"/>
<evidence type="ECO:0000313" key="4">
    <source>
        <dbReference type="EMBL" id="SCW28976.1"/>
    </source>
</evidence>
<dbReference type="PANTHER" id="PTHR43080">
    <property type="entry name" value="CBS DOMAIN-CONTAINING PROTEIN CBSX3, MITOCHONDRIAL"/>
    <property type="match status" value="1"/>
</dbReference>
<keyword evidence="1 2" id="KW-0129">CBS domain</keyword>
<evidence type="ECO:0000313" key="5">
    <source>
        <dbReference type="Proteomes" id="UP000198601"/>
    </source>
</evidence>
<dbReference type="SUPFAM" id="SSF54631">
    <property type="entry name" value="CBS-domain pair"/>
    <property type="match status" value="1"/>
</dbReference>
<dbReference type="EMBL" id="FMTT01000001">
    <property type="protein sequence ID" value="SCW28976.1"/>
    <property type="molecule type" value="Genomic_DNA"/>
</dbReference>
<keyword evidence="5" id="KW-1185">Reference proteome</keyword>
<dbReference type="SMART" id="SM00116">
    <property type="entry name" value="CBS"/>
    <property type="match status" value="1"/>
</dbReference>
<dbReference type="InterPro" id="IPR046342">
    <property type="entry name" value="CBS_dom_sf"/>
</dbReference>
<dbReference type="OrthoDB" id="384703at2"/>
<protein>
    <submittedName>
        <fullName evidence="4">CBS domain-containing protein</fullName>
    </submittedName>
</protein>
<dbReference type="PROSITE" id="PS51371">
    <property type="entry name" value="CBS"/>
    <property type="match status" value="1"/>
</dbReference>
<accession>A0A1G4P9S4</accession>
<dbReference type="Pfam" id="PF00571">
    <property type="entry name" value="CBS"/>
    <property type="match status" value="2"/>
</dbReference>
<gene>
    <name evidence="4" type="ORF">SAMN04487970_1001311</name>
</gene>
<dbReference type="InterPro" id="IPR000644">
    <property type="entry name" value="CBS_dom"/>
</dbReference>
<evidence type="ECO:0000256" key="1">
    <source>
        <dbReference type="ARBA" id="ARBA00023122"/>
    </source>
</evidence>
<name>A0A1G4P9S4_9BACL</name>
<dbReference type="InterPro" id="IPR051257">
    <property type="entry name" value="Diverse_CBS-Domain"/>
</dbReference>